<organism evidence="1">
    <name type="scientific">marine metagenome</name>
    <dbReference type="NCBI Taxonomy" id="408172"/>
    <lineage>
        <taxon>unclassified sequences</taxon>
        <taxon>metagenomes</taxon>
        <taxon>ecological metagenomes</taxon>
    </lineage>
</organism>
<accession>A0A382NRF8</accession>
<protein>
    <submittedName>
        <fullName evidence="1">Uncharacterized protein</fullName>
    </submittedName>
</protein>
<sequence length="75" mass="8820">MKYKKQRQLDKNGYAKIYILEDKEGNQVQADCLTLFHMNNIEGISYNSWHKSLISRGVWSHGYKLNKIVGFLNSR</sequence>
<name>A0A382NRF8_9ZZZZ</name>
<gene>
    <name evidence="1" type="ORF">METZ01_LOCUS316530</name>
</gene>
<dbReference type="EMBL" id="UINC01102222">
    <property type="protein sequence ID" value="SVC63676.1"/>
    <property type="molecule type" value="Genomic_DNA"/>
</dbReference>
<reference evidence="1" key="1">
    <citation type="submission" date="2018-05" db="EMBL/GenBank/DDBJ databases">
        <authorList>
            <person name="Lanie J.A."/>
            <person name="Ng W.-L."/>
            <person name="Kazmierczak K.M."/>
            <person name="Andrzejewski T.M."/>
            <person name="Davidsen T.M."/>
            <person name="Wayne K.J."/>
            <person name="Tettelin H."/>
            <person name="Glass J.I."/>
            <person name="Rusch D."/>
            <person name="Podicherti R."/>
            <person name="Tsui H.-C.T."/>
            <person name="Winkler M.E."/>
        </authorList>
    </citation>
    <scope>NUCLEOTIDE SEQUENCE</scope>
</reference>
<proteinExistence type="predicted"/>
<evidence type="ECO:0000313" key="1">
    <source>
        <dbReference type="EMBL" id="SVC63676.1"/>
    </source>
</evidence>
<dbReference type="AlphaFoldDB" id="A0A382NRF8"/>